<evidence type="ECO:0000256" key="1">
    <source>
        <dbReference type="SAM" id="MobiDB-lite"/>
    </source>
</evidence>
<reference evidence="3 4" key="1">
    <citation type="submission" date="2024-02" db="EMBL/GenBank/DDBJ databases">
        <authorList>
            <person name="Daric V."/>
            <person name="Darras S."/>
        </authorList>
    </citation>
    <scope>NUCLEOTIDE SEQUENCE [LARGE SCALE GENOMIC DNA]</scope>
</reference>
<dbReference type="EMBL" id="CAWYQH010000102">
    <property type="protein sequence ID" value="CAK8686482.1"/>
    <property type="molecule type" value="Genomic_DNA"/>
</dbReference>
<keyword evidence="2" id="KW-0472">Membrane</keyword>
<feature type="region of interest" description="Disordered" evidence="1">
    <location>
        <begin position="1"/>
        <end position="35"/>
    </location>
</feature>
<evidence type="ECO:0000256" key="2">
    <source>
        <dbReference type="SAM" id="Phobius"/>
    </source>
</evidence>
<dbReference type="Proteomes" id="UP001642483">
    <property type="component" value="Unassembled WGS sequence"/>
</dbReference>
<keyword evidence="2" id="KW-1133">Transmembrane helix</keyword>
<protein>
    <submittedName>
        <fullName evidence="3">Uncharacterized protein</fullName>
    </submittedName>
</protein>
<comment type="caution">
    <text evidence="3">The sequence shown here is derived from an EMBL/GenBank/DDBJ whole genome shotgun (WGS) entry which is preliminary data.</text>
</comment>
<accession>A0ABP0G3R0</accession>
<evidence type="ECO:0000313" key="4">
    <source>
        <dbReference type="Proteomes" id="UP001642483"/>
    </source>
</evidence>
<feature type="transmembrane region" description="Helical" evidence="2">
    <location>
        <begin position="158"/>
        <end position="184"/>
    </location>
</feature>
<evidence type="ECO:0000313" key="3">
    <source>
        <dbReference type="EMBL" id="CAK8686482.1"/>
    </source>
</evidence>
<name>A0ABP0G3R0_CLALP</name>
<keyword evidence="2" id="KW-0812">Transmembrane</keyword>
<gene>
    <name evidence="3" type="ORF">CVLEPA_LOCUS18412</name>
</gene>
<proteinExistence type="predicted"/>
<feature type="transmembrane region" description="Helical" evidence="2">
    <location>
        <begin position="126"/>
        <end position="146"/>
    </location>
</feature>
<sequence>MENKSDSSRESTSSPEQSEEKLLSETELWTVTDNQPSSIKEDHECEEIDIEHGTCCGSRDPHSRRMKRIGLAQTIVASICISIAIPLTVEFHRASAGSGIWCPVFFFLMGGLNYTSASKQRPFVVMMWFGITCTYFALLMLAVEAIELKSLLVEKYMLLAVCLHFVLCAMSGTEVMLTIAGIWFCRQASLDPKEEKTKTLEELPSSKKTAIVEVILGEA</sequence>
<feature type="transmembrane region" description="Helical" evidence="2">
    <location>
        <begin position="69"/>
        <end position="89"/>
    </location>
</feature>
<organism evidence="3 4">
    <name type="scientific">Clavelina lepadiformis</name>
    <name type="common">Light-bulb sea squirt</name>
    <name type="synonym">Ascidia lepadiformis</name>
    <dbReference type="NCBI Taxonomy" id="159417"/>
    <lineage>
        <taxon>Eukaryota</taxon>
        <taxon>Metazoa</taxon>
        <taxon>Chordata</taxon>
        <taxon>Tunicata</taxon>
        <taxon>Ascidiacea</taxon>
        <taxon>Aplousobranchia</taxon>
        <taxon>Clavelinidae</taxon>
        <taxon>Clavelina</taxon>
    </lineage>
</organism>
<feature type="transmembrane region" description="Helical" evidence="2">
    <location>
        <begin position="95"/>
        <end position="114"/>
    </location>
</feature>
<keyword evidence="4" id="KW-1185">Reference proteome</keyword>